<dbReference type="AlphaFoldDB" id="A0A9X7EBK0"/>
<gene>
    <name evidence="1" type="ORF">COI69_03020</name>
</gene>
<dbReference type="Gene3D" id="3.40.50.720">
    <property type="entry name" value="NAD(P)-binding Rossmann-like Domain"/>
    <property type="match status" value="1"/>
</dbReference>
<dbReference type="EMBL" id="NUUR01000007">
    <property type="protein sequence ID" value="PHG84187.1"/>
    <property type="molecule type" value="Genomic_DNA"/>
</dbReference>
<dbReference type="Proteomes" id="UP000225135">
    <property type="component" value="Unassembled WGS sequence"/>
</dbReference>
<comment type="caution">
    <text evidence="1">The sequence shown here is derived from an EMBL/GenBank/DDBJ whole genome shotgun (WGS) entry which is preliminary data.</text>
</comment>
<sequence length="99" mass="11796">MTDEKIHWVKKFGVNYIINHRQLLQDQILEFGLTDVDDIFCLNNTDQHWQAICDLIKSKRKIFSTVENEHPLEMGILKSKSATIVWEFMFTKAMYVKLY</sequence>
<organism evidence="1 2">
    <name type="scientific">Bacillus cereus</name>
    <dbReference type="NCBI Taxonomy" id="1396"/>
    <lineage>
        <taxon>Bacteria</taxon>
        <taxon>Bacillati</taxon>
        <taxon>Bacillota</taxon>
        <taxon>Bacilli</taxon>
        <taxon>Bacillales</taxon>
        <taxon>Bacillaceae</taxon>
        <taxon>Bacillus</taxon>
        <taxon>Bacillus cereus group</taxon>
    </lineage>
</organism>
<evidence type="ECO:0000313" key="2">
    <source>
        <dbReference type="Proteomes" id="UP000225135"/>
    </source>
</evidence>
<proteinExistence type="predicted"/>
<protein>
    <submittedName>
        <fullName evidence="1">Uncharacterized protein</fullName>
    </submittedName>
</protein>
<dbReference type="SUPFAM" id="SSF51735">
    <property type="entry name" value="NAD(P)-binding Rossmann-fold domains"/>
    <property type="match status" value="1"/>
</dbReference>
<dbReference type="InterPro" id="IPR036291">
    <property type="entry name" value="NAD(P)-bd_dom_sf"/>
</dbReference>
<accession>A0A9X7EBK0</accession>
<evidence type="ECO:0000313" key="1">
    <source>
        <dbReference type="EMBL" id="PHG84187.1"/>
    </source>
</evidence>
<name>A0A9X7EBK0_BACCE</name>
<reference evidence="1 2" key="1">
    <citation type="submission" date="2017-09" db="EMBL/GenBank/DDBJ databases">
        <title>Large-scale bioinformatics analysis of Bacillus genomes uncovers conserved roles of natural products in bacterial physiology.</title>
        <authorList>
            <consortium name="Agbiome Team Llc"/>
            <person name="Bleich R.M."/>
            <person name="Grubbs K.J."/>
            <person name="Santa Maria K.C."/>
            <person name="Allen S.E."/>
            <person name="Farag S."/>
            <person name="Shank E.A."/>
            <person name="Bowers A."/>
        </authorList>
    </citation>
    <scope>NUCLEOTIDE SEQUENCE [LARGE SCALE GENOMIC DNA]</scope>
    <source>
        <strain evidence="1 2">AFS029792</strain>
    </source>
</reference>